<gene>
    <name evidence="3" type="ORF">EI77_01610</name>
</gene>
<organism evidence="3 4">
    <name type="scientific">Prosthecobacter fusiformis</name>
    <dbReference type="NCBI Taxonomy" id="48464"/>
    <lineage>
        <taxon>Bacteria</taxon>
        <taxon>Pseudomonadati</taxon>
        <taxon>Verrucomicrobiota</taxon>
        <taxon>Verrucomicrobiia</taxon>
        <taxon>Verrucomicrobiales</taxon>
        <taxon>Verrucomicrobiaceae</taxon>
        <taxon>Prosthecobacter</taxon>
    </lineage>
</organism>
<feature type="region of interest" description="Disordered" evidence="1">
    <location>
        <begin position="140"/>
        <end position="169"/>
    </location>
</feature>
<dbReference type="EMBL" id="SOCA01000002">
    <property type="protein sequence ID" value="TDU73142.1"/>
    <property type="molecule type" value="Genomic_DNA"/>
</dbReference>
<name>A0A4R7S409_9BACT</name>
<dbReference type="Gene3D" id="1.10.150.20">
    <property type="entry name" value="5' to 3' exonuclease, C-terminal subdomain"/>
    <property type="match status" value="1"/>
</dbReference>
<dbReference type="RefSeq" id="WP_133794412.1">
    <property type="nucleotide sequence ID" value="NZ_SOCA01000002.1"/>
</dbReference>
<evidence type="ECO:0000256" key="2">
    <source>
        <dbReference type="SAM" id="Phobius"/>
    </source>
</evidence>
<comment type="caution">
    <text evidence="3">The sequence shown here is derived from an EMBL/GenBank/DDBJ whole genome shotgun (WGS) entry which is preliminary data.</text>
</comment>
<dbReference type="Proteomes" id="UP000295662">
    <property type="component" value="Unassembled WGS sequence"/>
</dbReference>
<feature type="transmembrane region" description="Helical" evidence="2">
    <location>
        <begin position="20"/>
        <end position="43"/>
    </location>
</feature>
<protein>
    <submittedName>
        <fullName evidence="3">Putative flap endonuclease-1-like 5' DNA nuclease</fullName>
    </submittedName>
</protein>
<keyword evidence="2" id="KW-1133">Transmembrane helix</keyword>
<proteinExistence type="predicted"/>
<dbReference type="AlphaFoldDB" id="A0A4R7S409"/>
<keyword evidence="3" id="KW-0378">Hydrolase</keyword>
<keyword evidence="2" id="KW-0472">Membrane</keyword>
<evidence type="ECO:0000313" key="3">
    <source>
        <dbReference type="EMBL" id="TDU73142.1"/>
    </source>
</evidence>
<keyword evidence="4" id="KW-1185">Reference proteome</keyword>
<accession>A0A4R7S409</accession>
<sequence length="327" mass="36552">MKFEFTSLESGPLVYFLMHSGAFVIGMALLFFMLGLWFGALTWGRYRRYNRRLQEEGNTLREEIAGLKRKLAEQAVRPLTSAPPPPVNLLTEVLPSPATIFPERAAAKITIPEKTEEAAPVIPSIPVIPETLLPTSEFLGEAESPPAKSKPSPRLFMHLPAPHTKDVSHEPVEPFSFLLPDDVDVPVEESEPATEAKDDTKTEDSELMGIGPEIGFMMDSDETDLEDSASAPSPVIPENDPALGLIFKEPPPDADDLTRLQGISPALQIRLQEMGVYRFEQISTWNQSQVREFSRRLAFKDRIERERWVDQARRLSDAGSEKVFLQG</sequence>
<dbReference type="OrthoDB" id="9807941at2"/>
<dbReference type="GO" id="GO:0004519">
    <property type="term" value="F:endonuclease activity"/>
    <property type="evidence" value="ECO:0007669"/>
    <property type="project" value="UniProtKB-KW"/>
</dbReference>
<keyword evidence="2" id="KW-0812">Transmembrane</keyword>
<feature type="compositionally biased region" description="Low complexity" evidence="1">
    <location>
        <begin position="141"/>
        <end position="153"/>
    </location>
</feature>
<reference evidence="3 4" key="1">
    <citation type="submission" date="2019-03" db="EMBL/GenBank/DDBJ databases">
        <title>Genomic Encyclopedia of Archaeal and Bacterial Type Strains, Phase II (KMG-II): from individual species to whole genera.</title>
        <authorList>
            <person name="Goeker M."/>
        </authorList>
    </citation>
    <scope>NUCLEOTIDE SEQUENCE [LARGE SCALE GENOMIC DNA]</scope>
    <source>
        <strain evidence="3 4">ATCC 25309</strain>
    </source>
</reference>
<evidence type="ECO:0000313" key="4">
    <source>
        <dbReference type="Proteomes" id="UP000295662"/>
    </source>
</evidence>
<evidence type="ECO:0000256" key="1">
    <source>
        <dbReference type="SAM" id="MobiDB-lite"/>
    </source>
</evidence>
<keyword evidence="3" id="KW-0540">Nuclease</keyword>
<keyword evidence="3" id="KW-0255">Endonuclease</keyword>